<feature type="compositionally biased region" description="Basic and acidic residues" evidence="1">
    <location>
        <begin position="66"/>
        <end position="85"/>
    </location>
</feature>
<name>A0A8J3FMB1_9ACTN</name>
<evidence type="ECO:0000313" key="2">
    <source>
        <dbReference type="EMBL" id="GGK81661.1"/>
    </source>
</evidence>
<sequence>MHGRDGQVDDDLHVRMGQRQLGRTTLGDAVRRRLPLREFRYEVGDDPDVEIREAGEIVQVLSADPARADQRDPNGARHDAVLGCK</sequence>
<gene>
    <name evidence="2" type="ORF">GCM10012284_14640</name>
</gene>
<evidence type="ECO:0000256" key="1">
    <source>
        <dbReference type="SAM" id="MobiDB-lite"/>
    </source>
</evidence>
<dbReference type="AlphaFoldDB" id="A0A8J3FMB1"/>
<keyword evidence="3" id="KW-1185">Reference proteome</keyword>
<evidence type="ECO:0000313" key="3">
    <source>
        <dbReference type="Proteomes" id="UP000656042"/>
    </source>
</evidence>
<proteinExistence type="predicted"/>
<accession>A0A8J3FMB1</accession>
<protein>
    <submittedName>
        <fullName evidence="2">Uncharacterized protein</fullName>
    </submittedName>
</protein>
<reference evidence="2" key="1">
    <citation type="journal article" date="2014" name="Int. J. Syst. Evol. Microbiol.">
        <title>Complete genome sequence of Corynebacterium casei LMG S-19264T (=DSM 44701T), isolated from a smear-ripened cheese.</title>
        <authorList>
            <consortium name="US DOE Joint Genome Institute (JGI-PGF)"/>
            <person name="Walter F."/>
            <person name="Albersmeier A."/>
            <person name="Kalinowski J."/>
            <person name="Ruckert C."/>
        </authorList>
    </citation>
    <scope>NUCLEOTIDE SEQUENCE</scope>
    <source>
        <strain evidence="2">CGMCC 4.7299</strain>
    </source>
</reference>
<feature type="region of interest" description="Disordered" evidence="1">
    <location>
        <begin position="65"/>
        <end position="85"/>
    </location>
</feature>
<comment type="caution">
    <text evidence="2">The sequence shown here is derived from an EMBL/GenBank/DDBJ whole genome shotgun (WGS) entry which is preliminary data.</text>
</comment>
<dbReference type="Proteomes" id="UP000656042">
    <property type="component" value="Unassembled WGS sequence"/>
</dbReference>
<organism evidence="2 3">
    <name type="scientific">Mangrovihabitans endophyticus</name>
    <dbReference type="NCBI Taxonomy" id="1751298"/>
    <lineage>
        <taxon>Bacteria</taxon>
        <taxon>Bacillati</taxon>
        <taxon>Actinomycetota</taxon>
        <taxon>Actinomycetes</taxon>
        <taxon>Micromonosporales</taxon>
        <taxon>Micromonosporaceae</taxon>
        <taxon>Mangrovihabitans</taxon>
    </lineage>
</organism>
<reference evidence="2" key="2">
    <citation type="submission" date="2020-09" db="EMBL/GenBank/DDBJ databases">
        <authorList>
            <person name="Sun Q."/>
            <person name="Zhou Y."/>
        </authorList>
    </citation>
    <scope>NUCLEOTIDE SEQUENCE</scope>
    <source>
        <strain evidence="2">CGMCC 4.7299</strain>
    </source>
</reference>
<dbReference type="EMBL" id="BMMX01000003">
    <property type="protein sequence ID" value="GGK81661.1"/>
    <property type="molecule type" value="Genomic_DNA"/>
</dbReference>